<dbReference type="OrthoDB" id="9827350at2"/>
<protein>
    <submittedName>
        <fullName evidence="1">Uncharacterized protein</fullName>
    </submittedName>
</protein>
<dbReference type="EMBL" id="SDHW01000001">
    <property type="protein sequence ID" value="RXK62526.1"/>
    <property type="molecule type" value="Genomic_DNA"/>
</dbReference>
<accession>A0A4Q1CN77</accession>
<dbReference type="RefSeq" id="WP_129129897.1">
    <property type="nucleotide sequence ID" value="NZ_SDHW01000001.1"/>
</dbReference>
<reference evidence="1 2" key="1">
    <citation type="submission" date="2019-01" db="EMBL/GenBank/DDBJ databases">
        <title>Lacibacter sp. strain TTM-7.</title>
        <authorList>
            <person name="Chen W.-M."/>
        </authorList>
    </citation>
    <scope>NUCLEOTIDE SEQUENCE [LARGE SCALE GENOMIC DNA]</scope>
    <source>
        <strain evidence="1 2">TTM-7</strain>
    </source>
</reference>
<organism evidence="1 2">
    <name type="scientific">Lacibacter luteus</name>
    <dbReference type="NCBI Taxonomy" id="2508719"/>
    <lineage>
        <taxon>Bacteria</taxon>
        <taxon>Pseudomonadati</taxon>
        <taxon>Bacteroidota</taxon>
        <taxon>Chitinophagia</taxon>
        <taxon>Chitinophagales</taxon>
        <taxon>Chitinophagaceae</taxon>
        <taxon>Lacibacter</taxon>
    </lineage>
</organism>
<proteinExistence type="predicted"/>
<evidence type="ECO:0000313" key="1">
    <source>
        <dbReference type="EMBL" id="RXK62526.1"/>
    </source>
</evidence>
<evidence type="ECO:0000313" key="2">
    <source>
        <dbReference type="Proteomes" id="UP000290204"/>
    </source>
</evidence>
<gene>
    <name evidence="1" type="ORF">ESA94_05870</name>
</gene>
<name>A0A4Q1CN77_9BACT</name>
<comment type="caution">
    <text evidence="1">The sequence shown here is derived from an EMBL/GenBank/DDBJ whole genome shotgun (WGS) entry which is preliminary data.</text>
</comment>
<sequence length="152" mass="17528">MGIAVYNEVPMIFNDGRDEHRFTVKLSPATESFRLESGMIRRSIFIGKRMFNKLFQFVRNEYGHNLGKIQYDDEQMIKGSATTEQHDQFRFRIEEGDGIEVVLENEAVPDRQLRASIKPVYSTETERKAHLRAMIPSVLAALILVREANPVL</sequence>
<dbReference type="AlphaFoldDB" id="A0A4Q1CN77"/>
<dbReference type="Proteomes" id="UP000290204">
    <property type="component" value="Unassembled WGS sequence"/>
</dbReference>
<keyword evidence="2" id="KW-1185">Reference proteome</keyword>